<dbReference type="InterPro" id="IPR036412">
    <property type="entry name" value="HAD-like_sf"/>
</dbReference>
<dbReference type="SFLD" id="SFLDS00003">
    <property type="entry name" value="Haloacid_Dehalogenase"/>
    <property type="match status" value="1"/>
</dbReference>
<protein>
    <submittedName>
        <fullName evidence="10">Ca2+-transporting ATPase</fullName>
    </submittedName>
</protein>
<dbReference type="PRINTS" id="PR00119">
    <property type="entry name" value="CATATPASE"/>
</dbReference>
<keyword evidence="11" id="KW-1185">Reference proteome</keyword>
<keyword evidence="2 8" id="KW-0812">Transmembrane</keyword>
<keyword evidence="6 8" id="KW-1133">Transmembrane helix</keyword>
<evidence type="ECO:0000256" key="4">
    <source>
        <dbReference type="ARBA" id="ARBA00022840"/>
    </source>
</evidence>
<dbReference type="InterPro" id="IPR044492">
    <property type="entry name" value="P_typ_ATPase_HD_dom"/>
</dbReference>
<dbReference type="Gene3D" id="3.40.1110.10">
    <property type="entry name" value="Calcium-transporting ATPase, cytoplasmic domain N"/>
    <property type="match status" value="1"/>
</dbReference>
<evidence type="ECO:0000256" key="8">
    <source>
        <dbReference type="SAM" id="Phobius"/>
    </source>
</evidence>
<dbReference type="InterPro" id="IPR023299">
    <property type="entry name" value="ATPase_P-typ_cyto_dom_N"/>
</dbReference>
<feature type="transmembrane region" description="Helical" evidence="8">
    <location>
        <begin position="807"/>
        <end position="825"/>
    </location>
</feature>
<dbReference type="SUPFAM" id="SSF81653">
    <property type="entry name" value="Calcium ATPase, transduction domain A"/>
    <property type="match status" value="1"/>
</dbReference>
<evidence type="ECO:0000313" key="11">
    <source>
        <dbReference type="Proteomes" id="UP001549122"/>
    </source>
</evidence>
<dbReference type="Pfam" id="PF00689">
    <property type="entry name" value="Cation_ATPase_C"/>
    <property type="match status" value="1"/>
</dbReference>
<dbReference type="Gene3D" id="3.40.50.1000">
    <property type="entry name" value="HAD superfamily/HAD-like"/>
    <property type="match status" value="1"/>
</dbReference>
<evidence type="ECO:0000256" key="1">
    <source>
        <dbReference type="ARBA" id="ARBA00004141"/>
    </source>
</evidence>
<dbReference type="InterPro" id="IPR018303">
    <property type="entry name" value="ATPase_P-typ_P_site"/>
</dbReference>
<feature type="transmembrane region" description="Helical" evidence="8">
    <location>
        <begin position="703"/>
        <end position="724"/>
    </location>
</feature>
<dbReference type="Gene3D" id="1.20.1110.10">
    <property type="entry name" value="Calcium-transporting ATPase, transmembrane domain"/>
    <property type="match status" value="1"/>
</dbReference>
<dbReference type="SMART" id="SM00831">
    <property type="entry name" value="Cation_ATPase_N"/>
    <property type="match status" value="1"/>
</dbReference>
<feature type="transmembrane region" description="Helical" evidence="8">
    <location>
        <begin position="80"/>
        <end position="101"/>
    </location>
</feature>
<evidence type="ECO:0000259" key="9">
    <source>
        <dbReference type="SMART" id="SM00831"/>
    </source>
</evidence>
<dbReference type="InterPro" id="IPR059000">
    <property type="entry name" value="ATPase_P-type_domA"/>
</dbReference>
<sequence>MKKIYQSTSKSVLEQLNATETGLTKEQVQDRQKKYGLNELEQTENLSPWEILWHNINNIIVYLLGAAVILSLFMGEWVEAIAVFAALLIAVLTGFFVEWKAQGSVEALQKMIFTTTKVIRNGETMEIESKELVPGDIMVLEEGDAISADGRLLSSSNFAVIESALTGESEPVDKDADQVFEDEQSIGDRLNMVFSGTAVARGNAKAVVTGTGMETEVGQISSLIDKKSTNDSPLDKELKKLGKVLILLALAAALLVIVVGLIKGQDMVHILHIAIILAIAAIPEALPAVSTITLSRGMRMMSEQKALVKSLSAVETLGSTTVIASDKTGTLTENQMTVERIRLADDRKLEVTGRGYEPVGDVLENKEKQDLDLKTALQSDLSEDKLARFIIHGLLASNAQLRLAEDQSDDTSKKEYQMIGDPTEGSLVVLAAKNDLTYADFKEQGWERLAEIPFSSDHKYMAVLVQSDGGQRIVVKGAPDVLIHDFIPSDQQDYWLAQNESLASEGMRVLAVASLDLTEDVAANDFAETFETYLGNFVLDGLAGIMDPPRDDVKDSVATAQNAGIAVKMITGDHPKTASVIAEQIGIENHDKTMTGKEIDQLVDQPDFAEKVQETAVFARVSPENKLQIVQSLQEEGHIAAMTGDGVNDAPALNGADIGVAMGIRGTEVAKETAAMILTDDQFSTIESAVEIGRNIFANIKKYVMFLFSCNMIEILVVLLTIIFNLPMPLQALHILYLNLVIDIGPAMSLAFEEADKDIMNQPPRRASGGLVNKAFLTRILVSGAIIATASFLIFRLAYVREASLEYAQTATFTFMAFAQLLHIFNVRNPKGFGFNAAFFRNKILVGALILSAALQLAAVYLPAMNEVLGTEPLTSSTWTYMGIGLLVTTGLVYVANSILRKVFPENRK</sequence>
<dbReference type="RefSeq" id="WP_354364319.1">
    <property type="nucleotide sequence ID" value="NZ_JBEPLO010000005.1"/>
</dbReference>
<dbReference type="Pfam" id="PF13246">
    <property type="entry name" value="Cation_ATPase"/>
    <property type="match status" value="1"/>
</dbReference>
<dbReference type="SUPFAM" id="SSF81660">
    <property type="entry name" value="Metal cation-transporting ATPase, ATP-binding domain N"/>
    <property type="match status" value="1"/>
</dbReference>
<dbReference type="SUPFAM" id="SSF56784">
    <property type="entry name" value="HAD-like"/>
    <property type="match status" value="1"/>
</dbReference>
<dbReference type="PRINTS" id="PR00120">
    <property type="entry name" value="HATPASE"/>
</dbReference>
<feature type="transmembrane region" description="Helical" evidence="8">
    <location>
        <begin position="268"/>
        <end position="294"/>
    </location>
</feature>
<dbReference type="Pfam" id="PF00690">
    <property type="entry name" value="Cation_ATPase_N"/>
    <property type="match status" value="1"/>
</dbReference>
<dbReference type="InterPro" id="IPR006068">
    <property type="entry name" value="ATPase_P-typ_cation-transptr_C"/>
</dbReference>
<dbReference type="Proteomes" id="UP001549122">
    <property type="component" value="Unassembled WGS sequence"/>
</dbReference>
<accession>A0ABV2FG30</accession>
<dbReference type="EMBL" id="JBEPLO010000005">
    <property type="protein sequence ID" value="MET3557511.1"/>
    <property type="molecule type" value="Genomic_DNA"/>
</dbReference>
<evidence type="ECO:0000313" key="10">
    <source>
        <dbReference type="EMBL" id="MET3557511.1"/>
    </source>
</evidence>
<dbReference type="SUPFAM" id="SSF81665">
    <property type="entry name" value="Calcium ATPase, transmembrane domain M"/>
    <property type="match status" value="1"/>
</dbReference>
<reference evidence="10 11" key="1">
    <citation type="submission" date="2024-06" db="EMBL/GenBank/DDBJ databases">
        <title>Genomic Encyclopedia of Type Strains, Phase IV (KMG-IV): sequencing the most valuable type-strain genomes for metagenomic binning, comparative biology and taxonomic classification.</title>
        <authorList>
            <person name="Goeker M."/>
        </authorList>
    </citation>
    <scope>NUCLEOTIDE SEQUENCE [LARGE SCALE GENOMIC DNA]</scope>
    <source>
        <strain evidence="10 11">DSM 28303</strain>
    </source>
</reference>
<evidence type="ECO:0000256" key="3">
    <source>
        <dbReference type="ARBA" id="ARBA00022741"/>
    </source>
</evidence>
<dbReference type="SFLD" id="SFLDG00002">
    <property type="entry name" value="C1.7:_P-type_atpase_like"/>
    <property type="match status" value="1"/>
</dbReference>
<evidence type="ECO:0000256" key="2">
    <source>
        <dbReference type="ARBA" id="ARBA00022692"/>
    </source>
</evidence>
<feature type="transmembrane region" description="Helical" evidence="8">
    <location>
        <begin position="56"/>
        <end position="74"/>
    </location>
</feature>
<gene>
    <name evidence="10" type="ORF">ABID29_000621</name>
</gene>
<dbReference type="Gene3D" id="2.70.150.10">
    <property type="entry name" value="Calcium-transporting ATPase, cytoplasmic transduction domain A"/>
    <property type="match status" value="1"/>
</dbReference>
<dbReference type="SFLD" id="SFLDF00027">
    <property type="entry name" value="p-type_atpase"/>
    <property type="match status" value="1"/>
</dbReference>
<evidence type="ECO:0000256" key="5">
    <source>
        <dbReference type="ARBA" id="ARBA00022967"/>
    </source>
</evidence>
<keyword evidence="3" id="KW-0547">Nucleotide-binding</keyword>
<keyword evidence="7 8" id="KW-0472">Membrane</keyword>
<dbReference type="InterPro" id="IPR001757">
    <property type="entry name" value="P_typ_ATPase"/>
</dbReference>
<organism evidence="10 11">
    <name type="scientific">Streptococcus rupicaprae</name>
    <dbReference type="NCBI Taxonomy" id="759619"/>
    <lineage>
        <taxon>Bacteria</taxon>
        <taxon>Bacillati</taxon>
        <taxon>Bacillota</taxon>
        <taxon>Bacilli</taxon>
        <taxon>Lactobacillales</taxon>
        <taxon>Streptococcaceae</taxon>
        <taxon>Streptococcus</taxon>
    </lineage>
</organism>
<feature type="transmembrane region" description="Helical" evidence="8">
    <location>
        <begin position="776"/>
        <end position="795"/>
    </location>
</feature>
<evidence type="ECO:0000256" key="7">
    <source>
        <dbReference type="ARBA" id="ARBA00023136"/>
    </source>
</evidence>
<evidence type="ECO:0000256" key="6">
    <source>
        <dbReference type="ARBA" id="ARBA00022989"/>
    </source>
</evidence>
<feature type="transmembrane region" description="Helical" evidence="8">
    <location>
        <begin position="879"/>
        <end position="900"/>
    </location>
</feature>
<proteinExistence type="predicted"/>
<dbReference type="InterPro" id="IPR008250">
    <property type="entry name" value="ATPase_P-typ_transduc_dom_A_sf"/>
</dbReference>
<dbReference type="InterPro" id="IPR004014">
    <property type="entry name" value="ATPase_P-typ_cation-transptr_N"/>
</dbReference>
<dbReference type="InterPro" id="IPR023298">
    <property type="entry name" value="ATPase_P-typ_TM_dom_sf"/>
</dbReference>
<keyword evidence="4" id="KW-0067">ATP-binding</keyword>
<feature type="transmembrane region" description="Helical" evidence="8">
    <location>
        <begin position="244"/>
        <end position="262"/>
    </location>
</feature>
<name>A0ABV2FG30_9STRE</name>
<feature type="transmembrane region" description="Helical" evidence="8">
    <location>
        <begin position="736"/>
        <end position="755"/>
    </location>
</feature>
<keyword evidence="5" id="KW-1278">Translocase</keyword>
<dbReference type="PROSITE" id="PS00154">
    <property type="entry name" value="ATPASE_E1_E2"/>
    <property type="match status" value="1"/>
</dbReference>
<comment type="caution">
    <text evidence="10">The sequence shown here is derived from an EMBL/GenBank/DDBJ whole genome shotgun (WGS) entry which is preliminary data.</text>
</comment>
<feature type="transmembrane region" description="Helical" evidence="8">
    <location>
        <begin position="845"/>
        <end position="864"/>
    </location>
</feature>
<dbReference type="Pfam" id="PF00122">
    <property type="entry name" value="E1-E2_ATPase"/>
    <property type="match status" value="1"/>
</dbReference>
<comment type="subcellular location">
    <subcellularLocation>
        <location evidence="1">Membrane</location>
        <topology evidence="1">Multi-pass membrane protein</topology>
    </subcellularLocation>
</comment>
<dbReference type="PANTHER" id="PTHR42861">
    <property type="entry name" value="CALCIUM-TRANSPORTING ATPASE"/>
    <property type="match status" value="1"/>
</dbReference>
<dbReference type="NCBIfam" id="TIGR01494">
    <property type="entry name" value="ATPase_P-type"/>
    <property type="match status" value="2"/>
</dbReference>
<dbReference type="InterPro" id="IPR023214">
    <property type="entry name" value="HAD_sf"/>
</dbReference>
<feature type="domain" description="Cation-transporting P-type ATPase N-terminal" evidence="9">
    <location>
        <begin position="3"/>
        <end position="76"/>
    </location>
</feature>